<dbReference type="Pfam" id="PF00437">
    <property type="entry name" value="T2SSE"/>
    <property type="match status" value="1"/>
</dbReference>
<dbReference type="NCBIfam" id="TIGR02788">
    <property type="entry name" value="VirB11"/>
    <property type="match status" value="1"/>
</dbReference>
<name>A0A0U1RFA1_SALSV</name>
<dbReference type="PANTHER" id="PTHR30486:SF6">
    <property type="entry name" value="TYPE IV PILUS RETRACTATION ATPASE PILT"/>
    <property type="match status" value="1"/>
</dbReference>
<keyword evidence="2" id="KW-0547">Nucleotide-binding</keyword>
<organism evidence="4 5">
    <name type="scientific">Salmonella schwarzengrund (strain CVM19633)</name>
    <dbReference type="NCBI Taxonomy" id="439843"/>
    <lineage>
        <taxon>Bacteria</taxon>
        <taxon>Pseudomonadati</taxon>
        <taxon>Pseudomonadota</taxon>
        <taxon>Gammaproteobacteria</taxon>
        <taxon>Enterobacterales</taxon>
        <taxon>Enterobacteriaceae</taxon>
        <taxon>Salmonella</taxon>
    </lineage>
</organism>
<feature type="domain" description="Bacterial type II secretion system protein E" evidence="3">
    <location>
        <begin position="170"/>
        <end position="287"/>
    </location>
</feature>
<dbReference type="GO" id="GO:0043684">
    <property type="term" value="C:type IV secretion system complex"/>
    <property type="evidence" value="ECO:0007669"/>
    <property type="project" value="UniProtKB-UniRule"/>
</dbReference>
<accession>A0A0U1RFA1</accession>
<dbReference type="InterPro" id="IPR027417">
    <property type="entry name" value="P-loop_NTPase"/>
</dbReference>
<dbReference type="AlphaFoldDB" id="A0A0U1RFA1"/>
<keyword evidence="4" id="KW-0614">Plasmid</keyword>
<gene>
    <name evidence="4" type="primary">virB1</name>
    <name evidence="4" type="ordered locus">SeSA_B0116</name>
</gene>
<keyword evidence="2" id="KW-0067">ATP-binding</keyword>
<evidence type="ECO:0000256" key="1">
    <source>
        <dbReference type="ARBA" id="ARBA00006611"/>
    </source>
</evidence>
<dbReference type="InterPro" id="IPR050921">
    <property type="entry name" value="T4SS_GSP_E_ATPase"/>
</dbReference>
<evidence type="ECO:0000313" key="4">
    <source>
        <dbReference type="EMBL" id="ACF88525.1"/>
    </source>
</evidence>
<dbReference type="HOGENOM" id="CLU_005379_3_1_6"/>
<dbReference type="GeneID" id="99779492"/>
<dbReference type="InterPro" id="IPR001482">
    <property type="entry name" value="T2SS/T4SS_dom"/>
</dbReference>
<dbReference type="GO" id="GO:0005524">
    <property type="term" value="F:ATP binding"/>
    <property type="evidence" value="ECO:0007669"/>
    <property type="project" value="UniProtKB-UniRule"/>
</dbReference>
<evidence type="ECO:0000313" key="5">
    <source>
        <dbReference type="Proteomes" id="UP000001865"/>
    </source>
</evidence>
<dbReference type="GO" id="GO:0016887">
    <property type="term" value="F:ATP hydrolysis activity"/>
    <property type="evidence" value="ECO:0007669"/>
    <property type="project" value="InterPro"/>
</dbReference>
<dbReference type="PANTHER" id="PTHR30486">
    <property type="entry name" value="TWITCHING MOTILITY PROTEIN PILT"/>
    <property type="match status" value="1"/>
</dbReference>
<dbReference type="InterPro" id="IPR014155">
    <property type="entry name" value="VirB11"/>
</dbReference>
<dbReference type="Gene3D" id="3.30.450.90">
    <property type="match status" value="1"/>
</dbReference>
<sequence>MDDKLTDTPSEGNVALSHLRDLLFGDYLSREGLTEIAINRPGELHTKINGAWEMHASPVTLRQCSSFARALAVWNNDTIDETSPILSATLPTGERCQIVVPPACERNTISITLRKPDYFQRTHQSYIDAGFYDRVQGTEKVESKDGELSRIYLSGNIPLFMEKCVEYGKTLFVVGETGSGKTTYMKMLLHYIPETLRLITIEDNPELKFYSQKNYVHLFYPADAGEGAIVTSDRLVRAIYRMNPDRPLLAEVRGREAWDALKLIESGHEGFMSSLHAGSPRECISGLIDRCYEHPACRGMPVDVLLRKVLHCVDVIVSVDVHGNVRRMSDVYFKPLHMQAMKESFNDAA</sequence>
<dbReference type="GO" id="GO:0044097">
    <property type="term" value="P:secretion by the type IV secretion system"/>
    <property type="evidence" value="ECO:0007669"/>
    <property type="project" value="InterPro"/>
</dbReference>
<proteinExistence type="inferred from homology"/>
<dbReference type="SUPFAM" id="SSF52540">
    <property type="entry name" value="P-loop containing nucleoside triphosphate hydrolases"/>
    <property type="match status" value="1"/>
</dbReference>
<dbReference type="RefSeq" id="WP_000342114.1">
    <property type="nucleotide sequence ID" value="NC_011092.1"/>
</dbReference>
<protein>
    <recommendedName>
        <fullName evidence="2">Type IV secretion system protein</fullName>
    </recommendedName>
</protein>
<dbReference type="Gene3D" id="3.40.50.300">
    <property type="entry name" value="P-loop containing nucleotide triphosphate hydrolases"/>
    <property type="match status" value="1"/>
</dbReference>
<dbReference type="KEGG" id="sew:SeSA_B0116"/>
<dbReference type="EMBL" id="CP001125">
    <property type="protein sequence ID" value="ACF88525.1"/>
    <property type="molecule type" value="Genomic_DNA"/>
</dbReference>
<dbReference type="CDD" id="cd01130">
    <property type="entry name" value="VirB11-like_ATPase"/>
    <property type="match status" value="1"/>
</dbReference>
<dbReference type="SMR" id="A0A0U1RFA1"/>
<evidence type="ECO:0000256" key="2">
    <source>
        <dbReference type="RuleBase" id="RU366071"/>
    </source>
</evidence>
<dbReference type="Proteomes" id="UP000001865">
    <property type="component" value="Plasmid pCVM19633_110"/>
</dbReference>
<comment type="similarity">
    <text evidence="1 2">Belongs to the GSP E family.</text>
</comment>
<geneLocation type="plasmid" evidence="4 5">
    <name>pCVM19633_110</name>
</geneLocation>
<reference evidence="4 5" key="1">
    <citation type="journal article" date="2011" name="J. Bacteriol.">
        <title>Comparative genomics of 28 Salmonella enterica isolates: evidence for CRISPR-mediated adaptive sublineage evolution.</title>
        <authorList>
            <person name="Fricke W.F."/>
            <person name="Mammel M.K."/>
            <person name="McDermott P.F."/>
            <person name="Tartera C."/>
            <person name="White D.G."/>
            <person name="Leclerc J.E."/>
            <person name="Ravel J."/>
            <person name="Cebula T.A."/>
        </authorList>
    </citation>
    <scope>NUCLEOTIDE SEQUENCE [LARGE SCALE GENOMIC DNA]</scope>
    <source>
        <strain evidence="4 5">CVM19633</strain>
        <plasmid evidence="4 5">pCVM19633_110</plasmid>
    </source>
</reference>
<comment type="function">
    <text evidence="2">Part of the Type IV secretion system.</text>
</comment>
<evidence type="ECO:0000259" key="3">
    <source>
        <dbReference type="Pfam" id="PF00437"/>
    </source>
</evidence>